<dbReference type="Gene3D" id="3.40.50.720">
    <property type="entry name" value="NAD(P)-binding Rossmann-like Domain"/>
    <property type="match status" value="1"/>
</dbReference>
<dbReference type="EMBL" id="CP002105">
    <property type="protein sequence ID" value="ADL11933.1"/>
    <property type="molecule type" value="Genomic_DNA"/>
</dbReference>
<protein>
    <submittedName>
        <fullName evidence="2">TrkA-N domain protein</fullName>
    </submittedName>
</protein>
<accession>D9QUE0</accession>
<gene>
    <name evidence="2" type="ordered locus">Acear_0386</name>
</gene>
<reference evidence="2 3" key="1">
    <citation type="journal article" date="2010" name="Stand. Genomic Sci.">
        <title>Complete genome sequence of Acetohalobium arabaticum type strain (Z-7288).</title>
        <authorList>
            <person name="Sikorski J."/>
            <person name="Lapidus A."/>
            <person name="Chertkov O."/>
            <person name="Lucas S."/>
            <person name="Copeland A."/>
            <person name="Glavina Del Rio T."/>
            <person name="Nolan M."/>
            <person name="Tice H."/>
            <person name="Cheng J.F."/>
            <person name="Han C."/>
            <person name="Brambilla E."/>
            <person name="Pitluck S."/>
            <person name="Liolios K."/>
            <person name="Ivanova N."/>
            <person name="Mavromatis K."/>
            <person name="Mikhailova N."/>
            <person name="Pati A."/>
            <person name="Bruce D."/>
            <person name="Detter C."/>
            <person name="Tapia R."/>
            <person name="Goodwin L."/>
            <person name="Chen A."/>
            <person name="Palaniappan K."/>
            <person name="Land M."/>
            <person name="Hauser L."/>
            <person name="Chang Y.J."/>
            <person name="Jeffries C.D."/>
            <person name="Rohde M."/>
            <person name="Goker M."/>
            <person name="Spring S."/>
            <person name="Woyke T."/>
            <person name="Bristow J."/>
            <person name="Eisen J.A."/>
            <person name="Markowitz V."/>
            <person name="Hugenholtz P."/>
            <person name="Kyrpides N.C."/>
            <person name="Klenk H.P."/>
        </authorList>
    </citation>
    <scope>NUCLEOTIDE SEQUENCE [LARGE SCALE GENOMIC DNA]</scope>
    <source>
        <strain evidence="3">ATCC 49924 / DSM 5501 / Z-7288</strain>
    </source>
</reference>
<dbReference type="Proteomes" id="UP000001661">
    <property type="component" value="Chromosome"/>
</dbReference>
<proteinExistence type="predicted"/>
<evidence type="ECO:0000313" key="3">
    <source>
        <dbReference type="Proteomes" id="UP000001661"/>
    </source>
</evidence>
<dbReference type="KEGG" id="aar:Acear_0386"/>
<dbReference type="PANTHER" id="PTHR43833:SF7">
    <property type="entry name" value="KTR SYSTEM POTASSIUM UPTAKE PROTEIN C"/>
    <property type="match status" value="1"/>
</dbReference>
<dbReference type="HOGENOM" id="CLU_161702_0_0_9"/>
<feature type="domain" description="RCK N-terminal" evidence="1">
    <location>
        <begin position="1"/>
        <end position="117"/>
    </location>
</feature>
<dbReference type="OrthoDB" id="9776294at2"/>
<dbReference type="InterPro" id="IPR036291">
    <property type="entry name" value="NAD(P)-bd_dom_sf"/>
</dbReference>
<organism evidence="2 3">
    <name type="scientific">Acetohalobium arabaticum (strain ATCC 49924 / DSM 5501 / Z-7288)</name>
    <dbReference type="NCBI Taxonomy" id="574087"/>
    <lineage>
        <taxon>Bacteria</taxon>
        <taxon>Bacillati</taxon>
        <taxon>Bacillota</taxon>
        <taxon>Clostridia</taxon>
        <taxon>Halanaerobiales</taxon>
        <taxon>Halobacteroidaceae</taxon>
        <taxon>Acetohalobium</taxon>
    </lineage>
</organism>
<dbReference type="SUPFAM" id="SSF51735">
    <property type="entry name" value="NAD(P)-binding Rossmann-fold domains"/>
    <property type="match status" value="1"/>
</dbReference>
<dbReference type="RefSeq" id="WP_013277379.1">
    <property type="nucleotide sequence ID" value="NC_014378.1"/>
</dbReference>
<dbReference type="STRING" id="574087.Acear_0386"/>
<evidence type="ECO:0000313" key="2">
    <source>
        <dbReference type="EMBL" id="ADL11933.1"/>
    </source>
</evidence>
<dbReference type="Pfam" id="PF02254">
    <property type="entry name" value="TrkA_N"/>
    <property type="match status" value="1"/>
</dbReference>
<keyword evidence="3" id="KW-1185">Reference proteome</keyword>
<name>D9QUE0_ACEAZ</name>
<dbReference type="PROSITE" id="PS51201">
    <property type="entry name" value="RCK_N"/>
    <property type="match status" value="1"/>
</dbReference>
<dbReference type="eggNOG" id="COG0569">
    <property type="taxonomic scope" value="Bacteria"/>
</dbReference>
<dbReference type="InterPro" id="IPR050721">
    <property type="entry name" value="Trk_Ktr_HKT_K-transport"/>
</dbReference>
<dbReference type="GO" id="GO:0006813">
    <property type="term" value="P:potassium ion transport"/>
    <property type="evidence" value="ECO:0007669"/>
    <property type="project" value="InterPro"/>
</dbReference>
<dbReference type="InterPro" id="IPR003148">
    <property type="entry name" value="RCK_N"/>
</dbReference>
<dbReference type="AlphaFoldDB" id="D9QUE0"/>
<evidence type="ECO:0000259" key="1">
    <source>
        <dbReference type="PROSITE" id="PS51201"/>
    </source>
</evidence>
<dbReference type="PANTHER" id="PTHR43833">
    <property type="entry name" value="POTASSIUM CHANNEL PROTEIN 2-RELATED-RELATED"/>
    <property type="match status" value="1"/>
</dbReference>
<sequence>MKEIIIIGVGRFGLSVAKELFKKGYEILAVDKDETRVQKVANYATYAVQADFTNEDIMERFEIDKFDIGIVGIGKSLYDNLVTTFVLNKFNVSHIVVKAKDKLQGELLKEIGADKVVYPERDIGIKMVEELNNRVLEY</sequence>